<dbReference type="GO" id="GO:0000287">
    <property type="term" value="F:magnesium ion binding"/>
    <property type="evidence" value="ECO:0007669"/>
    <property type="project" value="UniProtKB-UniRule"/>
</dbReference>
<comment type="similarity">
    <text evidence="2">Belongs to the UPP synthase family.</text>
</comment>
<dbReference type="GO" id="GO:0005829">
    <property type="term" value="C:cytosol"/>
    <property type="evidence" value="ECO:0007669"/>
    <property type="project" value="TreeGrafter"/>
</dbReference>
<dbReference type="HAMAP" id="MF_01139">
    <property type="entry name" value="ISPT"/>
    <property type="match status" value="1"/>
</dbReference>
<proteinExistence type="inferred from homology"/>
<keyword evidence="1 2" id="KW-0808">Transferase</keyword>
<dbReference type="Pfam" id="PF01255">
    <property type="entry name" value="Prenyltransf"/>
    <property type="match status" value="1"/>
</dbReference>
<dbReference type="GO" id="GO:0071555">
    <property type="term" value="P:cell wall organization"/>
    <property type="evidence" value="ECO:0007669"/>
    <property type="project" value="UniProtKB-KW"/>
</dbReference>
<keyword evidence="2" id="KW-0479">Metal-binding</keyword>
<gene>
    <name evidence="2" type="primary">uppS</name>
    <name evidence="4" type="ORF">PHACT_00310</name>
</gene>
<comment type="caution">
    <text evidence="2">Lacks conserved residue(s) required for the propagation of feature annotation.</text>
</comment>
<evidence type="ECO:0000256" key="1">
    <source>
        <dbReference type="ARBA" id="ARBA00022679"/>
    </source>
</evidence>
<feature type="active site" evidence="2">
    <location>
        <position position="18"/>
    </location>
</feature>
<keyword evidence="5" id="KW-1185">Reference proteome</keyword>
<feature type="binding site" evidence="2">
    <location>
        <position position="69"/>
    </location>
    <ligand>
        <name>substrate</name>
    </ligand>
</feature>
<dbReference type="InterPro" id="IPR036424">
    <property type="entry name" value="UPP_synth-like_sf"/>
</dbReference>
<dbReference type="RefSeq" id="WP_070115414.1">
    <property type="nucleotide sequence ID" value="NZ_CAXATG010000002.1"/>
</dbReference>
<dbReference type="GO" id="GO:0008834">
    <property type="term" value="F:ditrans,polycis-undecaprenyl-diphosphate synthase [(2E,6E)-farnesyl-diphosphate specific] activity"/>
    <property type="evidence" value="ECO:0007669"/>
    <property type="project" value="UniProtKB-UniRule"/>
</dbReference>
<dbReference type="OrthoDB" id="4191603at2"/>
<evidence type="ECO:0000313" key="4">
    <source>
        <dbReference type="EMBL" id="OFE11788.1"/>
    </source>
</evidence>
<comment type="catalytic activity">
    <reaction evidence="2">
        <text>8 isopentenyl diphosphate + (2E,6E)-farnesyl diphosphate = di-trans,octa-cis-undecaprenyl diphosphate + 8 diphosphate</text>
        <dbReference type="Rhea" id="RHEA:27551"/>
        <dbReference type="ChEBI" id="CHEBI:33019"/>
        <dbReference type="ChEBI" id="CHEBI:58405"/>
        <dbReference type="ChEBI" id="CHEBI:128769"/>
        <dbReference type="ChEBI" id="CHEBI:175763"/>
        <dbReference type="EC" id="2.5.1.31"/>
    </reaction>
</comment>
<dbReference type="EMBL" id="MASR01000001">
    <property type="protein sequence ID" value="OFE11788.1"/>
    <property type="molecule type" value="Genomic_DNA"/>
</dbReference>
<feature type="binding site" evidence="2">
    <location>
        <position position="206"/>
    </location>
    <ligand>
        <name>Mg(2+)</name>
        <dbReference type="ChEBI" id="CHEBI:18420"/>
    </ligand>
</feature>
<dbReference type="FunFam" id="3.40.1180.10:FF:000001">
    <property type="entry name" value="(2E,6E)-farnesyl-diphosphate-specific ditrans,polycis-undecaprenyl-diphosphate synthase"/>
    <property type="match status" value="1"/>
</dbReference>
<dbReference type="STRING" id="1524254.PHACT_00310"/>
<dbReference type="EC" id="2.5.1.31" evidence="2"/>
<feature type="binding site" evidence="2">
    <location>
        <position position="23"/>
    </location>
    <ligand>
        <name>substrate</name>
    </ligand>
</feature>
<evidence type="ECO:0000256" key="3">
    <source>
        <dbReference type="SAM" id="MobiDB-lite"/>
    </source>
</evidence>
<dbReference type="CDD" id="cd00475">
    <property type="entry name" value="Cis_IPPS"/>
    <property type="match status" value="1"/>
</dbReference>
<accession>A0A1E8CHD8</accession>
<feature type="binding site" evidence="2">
    <location>
        <position position="35"/>
    </location>
    <ligand>
        <name>substrate</name>
    </ligand>
</feature>
<evidence type="ECO:0000256" key="2">
    <source>
        <dbReference type="HAMAP-Rule" id="MF_01139"/>
    </source>
</evidence>
<keyword evidence="2" id="KW-0460">Magnesium</keyword>
<feature type="region of interest" description="Disordered" evidence="3">
    <location>
        <begin position="234"/>
        <end position="254"/>
    </location>
</feature>
<dbReference type="GO" id="GO:0008360">
    <property type="term" value="P:regulation of cell shape"/>
    <property type="evidence" value="ECO:0007669"/>
    <property type="project" value="UniProtKB-KW"/>
</dbReference>
<feature type="binding site" evidence="2">
    <location>
        <begin position="193"/>
        <end position="195"/>
    </location>
    <ligand>
        <name>substrate</name>
    </ligand>
</feature>
<dbReference type="GO" id="GO:0009252">
    <property type="term" value="P:peptidoglycan biosynthetic process"/>
    <property type="evidence" value="ECO:0007669"/>
    <property type="project" value="UniProtKB-UniRule"/>
</dbReference>
<dbReference type="Gene3D" id="3.40.1180.10">
    <property type="entry name" value="Decaprenyl diphosphate synthase-like"/>
    <property type="match status" value="1"/>
</dbReference>
<feature type="binding site" evidence="2">
    <location>
        <position position="18"/>
    </location>
    <ligand>
        <name>Mg(2+)</name>
        <dbReference type="ChEBI" id="CHEBI:18420"/>
    </ligand>
</feature>
<name>A0A1E8CHD8_9GAMM</name>
<dbReference type="PANTHER" id="PTHR10291:SF0">
    <property type="entry name" value="DEHYDRODOLICHYL DIPHOSPHATE SYNTHASE 2"/>
    <property type="match status" value="1"/>
</dbReference>
<feature type="active site" description="Proton acceptor" evidence="2">
    <location>
        <position position="66"/>
    </location>
</feature>
<protein>
    <recommendedName>
        <fullName evidence="2">Ditrans,polycis-undecaprenyl-diphosphate synthase ((2E,6E)-farnesyl-diphosphate specific)</fullName>
        <ecNumber evidence="2">2.5.1.31</ecNumber>
    </recommendedName>
    <alternativeName>
        <fullName evidence="2">Ditrans,polycis-undecaprenylcistransferase</fullName>
    </alternativeName>
    <alternativeName>
        <fullName evidence="2">Undecaprenyl diphosphate synthase</fullName>
        <shortName evidence="2">UDS</shortName>
    </alternativeName>
    <alternativeName>
        <fullName evidence="2">Undecaprenyl pyrophosphate synthase</fullName>
        <shortName evidence="2">UPP synthase</shortName>
    </alternativeName>
</protein>
<comment type="caution">
    <text evidence="4">The sequence shown here is derived from an EMBL/GenBank/DDBJ whole genome shotgun (WGS) entry which is preliminary data.</text>
</comment>
<keyword evidence="2" id="KW-0961">Cell wall biogenesis/degradation</keyword>
<reference evidence="5" key="1">
    <citation type="submission" date="2016-07" db="EMBL/GenBank/DDBJ databases">
        <authorList>
            <person name="Florea S."/>
            <person name="Webb J.S."/>
            <person name="Jaromczyk J."/>
            <person name="Schardl C.L."/>
        </authorList>
    </citation>
    <scope>NUCLEOTIDE SEQUENCE [LARGE SCALE GENOMIC DNA]</scope>
    <source>
        <strain evidence="5">KCTC 42131</strain>
    </source>
</reference>
<organism evidence="4 5">
    <name type="scientific">Pseudohongiella acticola</name>
    <dbReference type="NCBI Taxonomy" id="1524254"/>
    <lineage>
        <taxon>Bacteria</taxon>
        <taxon>Pseudomonadati</taxon>
        <taxon>Pseudomonadota</taxon>
        <taxon>Gammaproteobacteria</taxon>
        <taxon>Pseudomonadales</taxon>
        <taxon>Pseudohongiellaceae</taxon>
        <taxon>Pseudohongiella</taxon>
    </lineage>
</organism>
<dbReference type="GO" id="GO:0016094">
    <property type="term" value="P:polyprenol biosynthetic process"/>
    <property type="evidence" value="ECO:0007669"/>
    <property type="project" value="TreeGrafter"/>
</dbReference>
<dbReference type="SUPFAM" id="SSF64005">
    <property type="entry name" value="Undecaprenyl diphosphate synthase"/>
    <property type="match status" value="1"/>
</dbReference>
<evidence type="ECO:0000313" key="5">
    <source>
        <dbReference type="Proteomes" id="UP000175669"/>
    </source>
</evidence>
<comment type="function">
    <text evidence="2">Catalyzes the sequential condensation of isopentenyl diphosphate (IPP) with (2E,6E)-farnesyl diphosphate (E,E-FPP) to yield (2Z,6Z,10Z,14Z,18Z,22Z,26Z,30Z,34E,38E)-undecaprenyl diphosphate (di-trans,octa-cis-UPP). UPP is the precursor of glycosyl carrier lipid in the biosynthesis of bacterial cell wall polysaccharide components such as peptidoglycan and lipopolysaccharide.</text>
</comment>
<feature type="binding site" evidence="2">
    <location>
        <position position="187"/>
    </location>
    <ligand>
        <name>substrate</name>
    </ligand>
</feature>
<dbReference type="NCBIfam" id="TIGR00055">
    <property type="entry name" value="uppS"/>
    <property type="match status" value="1"/>
</dbReference>
<sequence length="254" mass="28594">MEQTPTGGQPRHIAVIMDGNNRWAKARGLRGSAGHRAGAEAAREVVYTCADLSIEHLTLFAFSSENWLRPNKEVRGLMALFLSVLQRHEIRQLHERNVRLRFIGNRGSFSPRLQKNMNDVEKLTRNNTGMVVTVAADYGGQWDIAQACQRIAEKVQLGALQAADITADTVQQHASLADAPAPDLCIRTGGEKRISNFLLWQFAYTELYFDDVYWPDFGADSLRKALDDFSRRKRRYGGHSDSDEITETEDTKIA</sequence>
<comment type="subunit">
    <text evidence="2">Homodimer.</text>
</comment>
<feature type="binding site" evidence="2">
    <location>
        <begin position="19"/>
        <end position="22"/>
    </location>
    <ligand>
        <name>substrate</name>
    </ligand>
</feature>
<dbReference type="InterPro" id="IPR001441">
    <property type="entry name" value="UPP_synth-like"/>
</dbReference>
<comment type="cofactor">
    <cofactor evidence="2">
        <name>Mg(2+)</name>
        <dbReference type="ChEBI" id="CHEBI:18420"/>
    </cofactor>
    <text evidence="2">Binds 2 magnesium ions per subunit.</text>
</comment>
<keyword evidence="2" id="KW-0573">Peptidoglycan synthesis</keyword>
<dbReference type="InterPro" id="IPR018520">
    <property type="entry name" value="UPP_synth-like_CS"/>
</dbReference>
<keyword evidence="2" id="KW-0133">Cell shape</keyword>
<dbReference type="Proteomes" id="UP000175669">
    <property type="component" value="Unassembled WGS sequence"/>
</dbReference>
<dbReference type="PANTHER" id="PTHR10291">
    <property type="entry name" value="DEHYDRODOLICHYL DIPHOSPHATE SYNTHASE FAMILY MEMBER"/>
    <property type="match status" value="1"/>
</dbReference>
<feature type="binding site" evidence="2">
    <location>
        <position position="67"/>
    </location>
    <ligand>
        <name>substrate</name>
    </ligand>
</feature>
<feature type="binding site" evidence="2">
    <location>
        <begin position="63"/>
        <end position="65"/>
    </location>
    <ligand>
        <name>substrate</name>
    </ligand>
</feature>
<dbReference type="PROSITE" id="PS01066">
    <property type="entry name" value="UPP_SYNTHASE"/>
    <property type="match status" value="1"/>
</dbReference>
<dbReference type="AlphaFoldDB" id="A0A1E8CHD8"/>